<keyword evidence="1" id="KW-0812">Transmembrane</keyword>
<keyword evidence="1" id="KW-1133">Transmembrane helix</keyword>
<evidence type="ECO:0000313" key="2">
    <source>
        <dbReference type="EMBL" id="MFD0804165.1"/>
    </source>
</evidence>
<sequence>MSMVVVPAIMAFAAAMVLLATRPAVAPVPLVTAALAAFITATVLALLAPAVPLLRPLVPALLVLRPVLPFVAVLCGPPLRRAVLRGQIQQRGPCLVEADVSLLRRVDPDPCTRLTHLLPDALRRLVDARPGGTALHQRVR</sequence>
<organism evidence="2 3">
    <name type="scientific">Streptomonospora algeriensis</name>
    <dbReference type="NCBI Taxonomy" id="995084"/>
    <lineage>
        <taxon>Bacteria</taxon>
        <taxon>Bacillati</taxon>
        <taxon>Actinomycetota</taxon>
        <taxon>Actinomycetes</taxon>
        <taxon>Streptosporangiales</taxon>
        <taxon>Nocardiopsidaceae</taxon>
        <taxon>Streptomonospora</taxon>
    </lineage>
</organism>
<feature type="transmembrane region" description="Helical" evidence="1">
    <location>
        <begin position="57"/>
        <end position="79"/>
    </location>
</feature>
<name>A0ABW3BM97_9ACTN</name>
<proteinExistence type="predicted"/>
<keyword evidence="3" id="KW-1185">Reference proteome</keyword>
<protein>
    <submittedName>
        <fullName evidence="2">Uncharacterized protein</fullName>
    </submittedName>
</protein>
<reference evidence="3" key="1">
    <citation type="journal article" date="2019" name="Int. J. Syst. Evol. Microbiol.">
        <title>The Global Catalogue of Microorganisms (GCM) 10K type strain sequencing project: providing services to taxonomists for standard genome sequencing and annotation.</title>
        <authorList>
            <consortium name="The Broad Institute Genomics Platform"/>
            <consortium name="The Broad Institute Genome Sequencing Center for Infectious Disease"/>
            <person name="Wu L."/>
            <person name="Ma J."/>
        </authorList>
    </citation>
    <scope>NUCLEOTIDE SEQUENCE [LARGE SCALE GENOMIC DNA]</scope>
    <source>
        <strain evidence="3">CCUG 63369</strain>
    </source>
</reference>
<accession>A0ABW3BM97</accession>
<dbReference type="Proteomes" id="UP001596956">
    <property type="component" value="Unassembled WGS sequence"/>
</dbReference>
<dbReference type="EMBL" id="JBHTHR010001414">
    <property type="protein sequence ID" value="MFD0804165.1"/>
    <property type="molecule type" value="Genomic_DNA"/>
</dbReference>
<evidence type="ECO:0000256" key="1">
    <source>
        <dbReference type="SAM" id="Phobius"/>
    </source>
</evidence>
<gene>
    <name evidence="2" type="ORF">ACFQZU_23010</name>
</gene>
<evidence type="ECO:0000313" key="3">
    <source>
        <dbReference type="Proteomes" id="UP001596956"/>
    </source>
</evidence>
<keyword evidence="1" id="KW-0472">Membrane</keyword>
<feature type="non-terminal residue" evidence="2">
    <location>
        <position position="140"/>
    </location>
</feature>
<feature type="transmembrane region" description="Helical" evidence="1">
    <location>
        <begin position="30"/>
        <end position="50"/>
    </location>
</feature>
<comment type="caution">
    <text evidence="2">The sequence shown here is derived from an EMBL/GenBank/DDBJ whole genome shotgun (WGS) entry which is preliminary data.</text>
</comment>